<accession>A0ABD1IPM0</accession>
<evidence type="ECO:0000256" key="3">
    <source>
        <dbReference type="SAM" id="Coils"/>
    </source>
</evidence>
<organism evidence="5 6">
    <name type="scientific">Coilia grayii</name>
    <name type="common">Gray's grenadier anchovy</name>
    <dbReference type="NCBI Taxonomy" id="363190"/>
    <lineage>
        <taxon>Eukaryota</taxon>
        <taxon>Metazoa</taxon>
        <taxon>Chordata</taxon>
        <taxon>Craniata</taxon>
        <taxon>Vertebrata</taxon>
        <taxon>Euteleostomi</taxon>
        <taxon>Actinopterygii</taxon>
        <taxon>Neopterygii</taxon>
        <taxon>Teleostei</taxon>
        <taxon>Clupei</taxon>
        <taxon>Clupeiformes</taxon>
        <taxon>Clupeoidei</taxon>
        <taxon>Engraulidae</taxon>
        <taxon>Coilinae</taxon>
        <taxon>Coilia</taxon>
    </lineage>
</organism>
<sequence>MVLFAGSVMAVGGEMDGQQAEKAIQEAEGKMEKFQSNVNYCNKRVCECESRMSQTEQEIRQIAEQLDQITGDRGSGAGVHEGGGLVHTCVSCENCEVYVRYMVSWKYREVKSLILAQNMFTSKASSAPVTTECQVAEKAVCETQVTVVDTPDFSDEDLQQADALRHY</sequence>
<feature type="coiled-coil region" evidence="3">
    <location>
        <begin position="17"/>
        <end position="72"/>
    </location>
</feature>
<comment type="caution">
    <text evidence="5">The sequence shown here is derived from an EMBL/GenBank/DDBJ whole genome shotgun (WGS) entry which is preliminary data.</text>
</comment>
<comment type="similarity">
    <text evidence="1">Belongs to the TRAFAC class TrmE-Era-EngA-EngB-Septin-like GTPase superfamily. AIG1/Toc34/Toc159-like paraseptin GTPase family. IAN subfamily.</text>
</comment>
<feature type="domain" description="AIG1-type G" evidence="4">
    <location>
        <begin position="114"/>
        <end position="161"/>
    </location>
</feature>
<dbReference type="Pfam" id="PF04548">
    <property type="entry name" value="AIG1"/>
    <property type="match status" value="1"/>
</dbReference>
<keyword evidence="2" id="KW-0547">Nucleotide-binding</keyword>
<dbReference type="GO" id="GO:0000166">
    <property type="term" value="F:nucleotide binding"/>
    <property type="evidence" value="ECO:0007669"/>
    <property type="project" value="UniProtKB-KW"/>
</dbReference>
<protein>
    <recommendedName>
        <fullName evidence="4">AIG1-type G domain-containing protein</fullName>
    </recommendedName>
</protein>
<dbReference type="InterPro" id="IPR006703">
    <property type="entry name" value="G_AIG1"/>
</dbReference>
<evidence type="ECO:0000256" key="2">
    <source>
        <dbReference type="ARBA" id="ARBA00022741"/>
    </source>
</evidence>
<reference evidence="5 6" key="1">
    <citation type="submission" date="2024-09" db="EMBL/GenBank/DDBJ databases">
        <title>A chromosome-level genome assembly of Gray's grenadier anchovy, Coilia grayii.</title>
        <authorList>
            <person name="Fu Z."/>
        </authorList>
    </citation>
    <scope>NUCLEOTIDE SEQUENCE [LARGE SCALE GENOMIC DNA]</scope>
    <source>
        <strain evidence="5">G4</strain>
        <tissue evidence="5">Muscle</tissue>
    </source>
</reference>
<evidence type="ECO:0000256" key="1">
    <source>
        <dbReference type="ARBA" id="ARBA00008535"/>
    </source>
</evidence>
<dbReference type="EMBL" id="JBHFQA010000033">
    <property type="protein sequence ID" value="KAL2076946.1"/>
    <property type="molecule type" value="Genomic_DNA"/>
</dbReference>
<dbReference type="Gene3D" id="3.40.50.300">
    <property type="entry name" value="P-loop containing nucleotide triphosphate hydrolases"/>
    <property type="match status" value="1"/>
</dbReference>
<evidence type="ECO:0000259" key="4">
    <source>
        <dbReference type="Pfam" id="PF04548"/>
    </source>
</evidence>
<keyword evidence="6" id="KW-1185">Reference proteome</keyword>
<name>A0ABD1IPM0_9TELE</name>
<dbReference type="Proteomes" id="UP001591681">
    <property type="component" value="Unassembled WGS sequence"/>
</dbReference>
<dbReference type="AlphaFoldDB" id="A0ABD1IPM0"/>
<dbReference type="Gene3D" id="1.20.5.340">
    <property type="match status" value="1"/>
</dbReference>
<evidence type="ECO:0000313" key="5">
    <source>
        <dbReference type="EMBL" id="KAL2076946.1"/>
    </source>
</evidence>
<gene>
    <name evidence="5" type="ORF">ACEWY4_027459</name>
</gene>
<keyword evidence="3" id="KW-0175">Coiled coil</keyword>
<evidence type="ECO:0000313" key="6">
    <source>
        <dbReference type="Proteomes" id="UP001591681"/>
    </source>
</evidence>
<proteinExistence type="inferred from homology"/>
<dbReference type="InterPro" id="IPR027417">
    <property type="entry name" value="P-loop_NTPase"/>
</dbReference>